<dbReference type="Gene3D" id="2.60.120.260">
    <property type="entry name" value="Galactose-binding domain-like"/>
    <property type="match status" value="1"/>
</dbReference>
<dbReference type="RefSeq" id="WP_048643490.1">
    <property type="nucleotide sequence ID" value="NZ_CP012040.1"/>
</dbReference>
<feature type="chain" id="PRO_5005208678" evidence="1">
    <location>
        <begin position="22"/>
        <end position="364"/>
    </location>
</feature>
<evidence type="ECO:0000313" key="5">
    <source>
        <dbReference type="Proteomes" id="UP000036520"/>
    </source>
</evidence>
<dbReference type="EMBL" id="CP012040">
    <property type="protein sequence ID" value="AKP53376.1"/>
    <property type="molecule type" value="Genomic_DNA"/>
</dbReference>
<protein>
    <submittedName>
        <fullName evidence="4">Putative hydrolase lipoprotein</fullName>
    </submittedName>
</protein>
<keyword evidence="5" id="KW-1185">Reference proteome</keyword>
<accession>A0A0H4PFW6</accession>
<dbReference type="InterPro" id="IPR036514">
    <property type="entry name" value="SGNH_hydro_sf"/>
</dbReference>
<proteinExistence type="predicted"/>
<dbReference type="Pfam" id="PF14606">
    <property type="entry name" value="Lipase_GDSL_3"/>
    <property type="match status" value="1"/>
</dbReference>
<keyword evidence="4" id="KW-0378">Hydrolase</keyword>
<dbReference type="AlphaFoldDB" id="A0A0H4PFW6"/>
<dbReference type="OrthoDB" id="5624617at2"/>
<feature type="domain" description="SGNH hydrolase-type esterase N-terminal" evidence="3">
    <location>
        <begin position="26"/>
        <end position="170"/>
    </location>
</feature>
<dbReference type="Gene3D" id="3.40.50.1110">
    <property type="entry name" value="SGNH hydrolase"/>
    <property type="match status" value="1"/>
</dbReference>
<feature type="domain" description="SGNH hydrolase-type esterase" evidence="2">
    <location>
        <begin position="181"/>
        <end position="359"/>
    </location>
</feature>
<dbReference type="PATRIC" id="fig|320787.5.peg.4398"/>
<reference evidence="4 5" key="1">
    <citation type="submission" date="2015-07" db="EMBL/GenBank/DDBJ databases">
        <authorList>
            <person name="Kim K.M."/>
        </authorList>
    </citation>
    <scope>NUCLEOTIDE SEQUENCE [LARGE SCALE GENOMIC DNA]</scope>
    <source>
        <strain evidence="4 5">KCTC 12363</strain>
    </source>
</reference>
<gene>
    <name evidence="4" type="ORF">CA2015_4016</name>
</gene>
<name>A0A0H4PFW6_9BACT</name>
<dbReference type="Proteomes" id="UP000036520">
    <property type="component" value="Chromosome"/>
</dbReference>
<feature type="signal peptide" evidence="1">
    <location>
        <begin position="1"/>
        <end position="21"/>
    </location>
</feature>
<evidence type="ECO:0000313" key="4">
    <source>
        <dbReference type="EMBL" id="AKP53376.1"/>
    </source>
</evidence>
<keyword evidence="4" id="KW-0449">Lipoprotein</keyword>
<evidence type="ECO:0000259" key="3">
    <source>
        <dbReference type="Pfam" id="PF14607"/>
    </source>
</evidence>
<evidence type="ECO:0000259" key="2">
    <source>
        <dbReference type="Pfam" id="PF14606"/>
    </source>
</evidence>
<dbReference type="STRING" id="320787.CA2015_4016"/>
<dbReference type="SUPFAM" id="SSF52266">
    <property type="entry name" value="SGNH hydrolase"/>
    <property type="match status" value="1"/>
</dbReference>
<dbReference type="Pfam" id="PF14607">
    <property type="entry name" value="GxDLY"/>
    <property type="match status" value="1"/>
</dbReference>
<dbReference type="InterPro" id="IPR013830">
    <property type="entry name" value="SGNH_hydro"/>
</dbReference>
<evidence type="ECO:0000256" key="1">
    <source>
        <dbReference type="SAM" id="SignalP"/>
    </source>
</evidence>
<organism evidence="4 5">
    <name type="scientific">Cyclobacterium amurskyense</name>
    <dbReference type="NCBI Taxonomy" id="320787"/>
    <lineage>
        <taxon>Bacteria</taxon>
        <taxon>Pseudomonadati</taxon>
        <taxon>Bacteroidota</taxon>
        <taxon>Cytophagia</taxon>
        <taxon>Cytophagales</taxon>
        <taxon>Cyclobacteriaceae</taxon>
        <taxon>Cyclobacterium</taxon>
    </lineage>
</organism>
<sequence>MNLRLFLALSLLFCQFSLVLAQEDLSWNNPLKSPNKNLIHGQGWTGLDYHRLPDDAENKVRKAVWGLSRHAAGVKLKFNTNAQEIKVRYVVSGRQAMPHMPATGVSGLDLYIRDSPEWIWVRGSYSFGDTIQYIFPLKAGIATAKDFDLYLPLYNEVTFLEIGVDNDADFSFISPSNNEMPVVVYGTSIAQGGCASRPGMAWTAILERMINKPMINLGFSGNGLLEEPLIDYMATINSSLYVLDCLPNLVRDTFSEEEVTKRMMDSVRKLKAERPDTPILMVEHAGYTDELVNMDRKNAYQGRNNLSKEAYQMLIAEGVEELYYLEKEEIGLTMEGTVDGTHPTDLGMDQHAKGYYSIVKEILD</sequence>
<dbReference type="KEGG" id="camu:CA2015_4016"/>
<dbReference type="InterPro" id="IPR032740">
    <property type="entry name" value="GxDLY"/>
</dbReference>
<dbReference type="GO" id="GO:0016788">
    <property type="term" value="F:hydrolase activity, acting on ester bonds"/>
    <property type="evidence" value="ECO:0007669"/>
    <property type="project" value="UniProtKB-ARBA"/>
</dbReference>
<keyword evidence="1" id="KW-0732">Signal</keyword>